<evidence type="ECO:0000256" key="2">
    <source>
        <dbReference type="SAM" id="MobiDB-lite"/>
    </source>
</evidence>
<dbReference type="EMBL" id="AWWV01013775">
    <property type="protein sequence ID" value="OMO60060.1"/>
    <property type="molecule type" value="Genomic_DNA"/>
</dbReference>
<gene>
    <name evidence="3" type="ORF">CCACVL1_24429</name>
</gene>
<evidence type="ECO:0000313" key="4">
    <source>
        <dbReference type="Proteomes" id="UP000188268"/>
    </source>
</evidence>
<dbReference type="Gramene" id="OMO60060">
    <property type="protein sequence ID" value="OMO60060"/>
    <property type="gene ID" value="CCACVL1_24429"/>
</dbReference>
<protein>
    <submittedName>
        <fullName evidence="3">Transposase, Ptta/En/Spm, plant</fullName>
    </submittedName>
</protein>
<dbReference type="OrthoDB" id="1418522at2759"/>
<keyword evidence="4" id="KW-1185">Reference proteome</keyword>
<name>A0A1R3GPX1_COCAP</name>
<sequence length="388" mass="43620">MDVKFKSKDTLNARKDIAVICDHNDIAIDVDNVGSKPKTVYTLTKEPKKKKRYKQHASTGGSSTGQSNLTSAAGRKRKSPTLPFMPPDDVEERPPPPPPAPDAADFLNEEEGEDENLEDVNPEFGIGGPLRYDLPPLPLNENPVEHITLDEAKYEFVVQKVMIEQVQAMYLCAWPHWKSVPKDVYYTYPLEQHKKMLRVPKPTWEILKAYWRSPAFKKLSDQNKKNQLANGRNLISGYRGGCVKTTVHVNRLLNRPPYPNELFEVTHGSKKLKGTYPEGRAQDTIKQYEDALKAAEDAIGGDEEALAAIDKYQIWIKLADRDAQIAKRDAEQVEANRMNDLFRETLIATLTQAGINLDLSALSSMRQTSGPSTQDQVQDPVNSSDQHV</sequence>
<comment type="caution">
    <text evidence="3">The sequence shown here is derived from an EMBL/GenBank/DDBJ whole genome shotgun (WGS) entry which is preliminary data.</text>
</comment>
<feature type="coiled-coil region" evidence="1">
    <location>
        <begin position="278"/>
        <end position="336"/>
    </location>
</feature>
<dbReference type="Proteomes" id="UP000188268">
    <property type="component" value="Unassembled WGS sequence"/>
</dbReference>
<feature type="compositionally biased region" description="Acidic residues" evidence="2">
    <location>
        <begin position="107"/>
        <end position="119"/>
    </location>
</feature>
<dbReference type="AlphaFoldDB" id="A0A1R3GPX1"/>
<feature type="region of interest" description="Disordered" evidence="2">
    <location>
        <begin position="31"/>
        <end position="119"/>
    </location>
</feature>
<feature type="compositionally biased region" description="Polar residues" evidence="2">
    <location>
        <begin position="56"/>
        <end position="71"/>
    </location>
</feature>
<feature type="region of interest" description="Disordered" evidence="2">
    <location>
        <begin position="365"/>
        <end position="388"/>
    </location>
</feature>
<evidence type="ECO:0000256" key="1">
    <source>
        <dbReference type="SAM" id="Coils"/>
    </source>
</evidence>
<accession>A0A1R3GPX1</accession>
<dbReference type="Pfam" id="PF03004">
    <property type="entry name" value="Transposase_24"/>
    <property type="match status" value="1"/>
</dbReference>
<reference evidence="3 4" key="1">
    <citation type="submission" date="2013-09" db="EMBL/GenBank/DDBJ databases">
        <title>Corchorus capsularis genome sequencing.</title>
        <authorList>
            <person name="Alam M."/>
            <person name="Haque M.S."/>
            <person name="Islam M.S."/>
            <person name="Emdad E.M."/>
            <person name="Islam M.M."/>
            <person name="Ahmed B."/>
            <person name="Halim A."/>
            <person name="Hossen Q.M.M."/>
            <person name="Hossain M.Z."/>
            <person name="Ahmed R."/>
            <person name="Khan M.M."/>
            <person name="Islam R."/>
            <person name="Rashid M.M."/>
            <person name="Khan S.A."/>
            <person name="Rahman M.S."/>
            <person name="Alam M."/>
        </authorList>
    </citation>
    <scope>NUCLEOTIDE SEQUENCE [LARGE SCALE GENOMIC DNA]</scope>
    <source>
        <strain evidence="4">cv. CVL-1</strain>
        <tissue evidence="3">Whole seedling</tissue>
    </source>
</reference>
<keyword evidence="1" id="KW-0175">Coiled coil</keyword>
<dbReference type="InterPro" id="IPR004252">
    <property type="entry name" value="Probable_transposase_24"/>
</dbReference>
<evidence type="ECO:0000313" key="3">
    <source>
        <dbReference type="EMBL" id="OMO60060.1"/>
    </source>
</evidence>
<proteinExistence type="predicted"/>
<organism evidence="3 4">
    <name type="scientific">Corchorus capsularis</name>
    <name type="common">Jute</name>
    <dbReference type="NCBI Taxonomy" id="210143"/>
    <lineage>
        <taxon>Eukaryota</taxon>
        <taxon>Viridiplantae</taxon>
        <taxon>Streptophyta</taxon>
        <taxon>Embryophyta</taxon>
        <taxon>Tracheophyta</taxon>
        <taxon>Spermatophyta</taxon>
        <taxon>Magnoliopsida</taxon>
        <taxon>eudicotyledons</taxon>
        <taxon>Gunneridae</taxon>
        <taxon>Pentapetalae</taxon>
        <taxon>rosids</taxon>
        <taxon>malvids</taxon>
        <taxon>Malvales</taxon>
        <taxon>Malvaceae</taxon>
        <taxon>Grewioideae</taxon>
        <taxon>Apeibeae</taxon>
        <taxon>Corchorus</taxon>
    </lineage>
</organism>